<comment type="caution">
    <text evidence="3">The sequence shown here is derived from an EMBL/GenBank/DDBJ whole genome shotgun (WGS) entry which is preliminary data.</text>
</comment>
<evidence type="ECO:0000256" key="1">
    <source>
        <dbReference type="PROSITE-ProRule" id="PRU00339"/>
    </source>
</evidence>
<proteinExistence type="predicted"/>
<reference evidence="3 4" key="1">
    <citation type="submission" date="2019-04" db="EMBL/GenBank/DDBJ databases">
        <title>Alteromonas portus sp. nov., an alginate lyase-excreting marine bacterium.</title>
        <authorList>
            <person name="Huang H."/>
            <person name="Mo K."/>
            <person name="Bao S."/>
        </authorList>
    </citation>
    <scope>NUCLEOTIDE SEQUENCE [LARGE SCALE GENOMIC DNA]</scope>
    <source>
        <strain evidence="3 4">HB161718</strain>
    </source>
</reference>
<name>A0A4U0ZIQ2_9ALTE</name>
<protein>
    <submittedName>
        <fullName evidence="3">Esterase</fullName>
    </submittedName>
</protein>
<dbReference type="PROSITE" id="PS50005">
    <property type="entry name" value="TPR"/>
    <property type="match status" value="2"/>
</dbReference>
<dbReference type="InterPro" id="IPR050583">
    <property type="entry name" value="Mycobacterial_A85_antigen"/>
</dbReference>
<dbReference type="OrthoDB" id="9784036at2"/>
<evidence type="ECO:0000256" key="2">
    <source>
        <dbReference type="SAM" id="SignalP"/>
    </source>
</evidence>
<feature type="chain" id="PRO_5020641875" evidence="2">
    <location>
        <begin position="24"/>
        <end position="393"/>
    </location>
</feature>
<dbReference type="InterPro" id="IPR000801">
    <property type="entry name" value="Esterase-like"/>
</dbReference>
<accession>A0A4U0ZIQ2</accession>
<keyword evidence="1" id="KW-0802">TPR repeat</keyword>
<dbReference type="InterPro" id="IPR019734">
    <property type="entry name" value="TPR_rpt"/>
</dbReference>
<evidence type="ECO:0000313" key="3">
    <source>
        <dbReference type="EMBL" id="TKB04673.1"/>
    </source>
</evidence>
<dbReference type="SUPFAM" id="SSF48452">
    <property type="entry name" value="TPR-like"/>
    <property type="match status" value="1"/>
</dbReference>
<evidence type="ECO:0000313" key="4">
    <source>
        <dbReference type="Proteomes" id="UP000305471"/>
    </source>
</evidence>
<dbReference type="AlphaFoldDB" id="A0A4U0ZIQ2"/>
<dbReference type="PANTHER" id="PTHR48098">
    <property type="entry name" value="ENTEROCHELIN ESTERASE-RELATED"/>
    <property type="match status" value="1"/>
</dbReference>
<organism evidence="3 4">
    <name type="scientific">Alteromonas portus</name>
    <dbReference type="NCBI Taxonomy" id="2565549"/>
    <lineage>
        <taxon>Bacteria</taxon>
        <taxon>Pseudomonadati</taxon>
        <taxon>Pseudomonadota</taxon>
        <taxon>Gammaproteobacteria</taxon>
        <taxon>Alteromonadales</taxon>
        <taxon>Alteromonadaceae</taxon>
        <taxon>Alteromonas/Salinimonas group</taxon>
        <taxon>Alteromonas</taxon>
    </lineage>
</organism>
<feature type="repeat" description="TPR" evidence="1">
    <location>
        <begin position="340"/>
        <end position="373"/>
    </location>
</feature>
<feature type="signal peptide" evidence="2">
    <location>
        <begin position="1"/>
        <end position="23"/>
    </location>
</feature>
<keyword evidence="4" id="KW-1185">Reference proteome</keyword>
<dbReference type="Gene3D" id="3.40.50.1820">
    <property type="entry name" value="alpha/beta hydrolase"/>
    <property type="match status" value="1"/>
</dbReference>
<dbReference type="SMART" id="SM00028">
    <property type="entry name" value="TPR"/>
    <property type="match status" value="2"/>
</dbReference>
<dbReference type="InterPro" id="IPR029058">
    <property type="entry name" value="AB_hydrolase_fold"/>
</dbReference>
<feature type="repeat" description="TPR" evidence="1">
    <location>
        <begin position="306"/>
        <end position="339"/>
    </location>
</feature>
<dbReference type="SUPFAM" id="SSF53474">
    <property type="entry name" value="alpha/beta-Hydrolases"/>
    <property type="match status" value="1"/>
</dbReference>
<keyword evidence="2" id="KW-0732">Signal</keyword>
<dbReference type="PANTHER" id="PTHR48098:SF6">
    <property type="entry name" value="FERRI-BACILLIBACTIN ESTERASE BESA"/>
    <property type="match status" value="1"/>
</dbReference>
<dbReference type="EMBL" id="SWCO01000001">
    <property type="protein sequence ID" value="TKB04673.1"/>
    <property type="molecule type" value="Genomic_DNA"/>
</dbReference>
<dbReference type="Pfam" id="PF00756">
    <property type="entry name" value="Esterase"/>
    <property type="match status" value="1"/>
</dbReference>
<dbReference type="Proteomes" id="UP000305471">
    <property type="component" value="Unassembled WGS sequence"/>
</dbReference>
<sequence length="393" mass="44505">MKSPIHIIIALLFLALLSLPVSSETGNDSQRYELKIEKLQSKVLNERREVVVQLPKGYAENPDKKFPVIYRLDGAGNLPMMNAVLESLQSQNAAPEVIIVAIENTDRLRDLYPTANEDPNGPLGYDGGGANFLSFVTTELMPMVEKKYRVHNFRVIEGASAGGVFALYALTQKPELFNAALTYSAAVWWNYGASAKNTVAFLESVNQLDHFIYTSIGNEGAPMRPYYDDMISGMRASQPSGLRWENEAYADVPHNLVTAASIFSAYHNLFLSAYLRPEQFDGDIQSIAKYYDRVSKQRGEKLEAPEWVIRELGYHYVRSENYDKAIELFKHDIAKYPEMPDPYNGIAYGYEQMGEYKKALESVNKALELSTPQHDGYQVYTNRQKRLHELLNE</sequence>
<dbReference type="Gene3D" id="1.25.40.10">
    <property type="entry name" value="Tetratricopeptide repeat domain"/>
    <property type="match status" value="1"/>
</dbReference>
<dbReference type="RefSeq" id="WP_136780513.1">
    <property type="nucleotide sequence ID" value="NZ_SWCO01000001.1"/>
</dbReference>
<dbReference type="InterPro" id="IPR011990">
    <property type="entry name" value="TPR-like_helical_dom_sf"/>
</dbReference>
<gene>
    <name evidence="3" type="ORF">E5672_00855</name>
</gene>